<reference evidence="2 3" key="2">
    <citation type="journal article" date="2012" name="J. Bacteriol.">
        <title>Whole-Genome Sequences of Borrelia bissettii, Borrelia valaisiana, and Borrelia spielmanii.</title>
        <authorList>
            <person name="Schutzer S.E."/>
            <person name="Fraser-Liggett C.M."/>
            <person name="Qiu W.G."/>
            <person name="Kraiczy P."/>
            <person name="Mongodin E.F."/>
            <person name="Dunn J.J."/>
            <person name="Luft B.J."/>
            <person name="Casjens S.R."/>
        </authorList>
    </citation>
    <scope>NUCLEOTIDE SEQUENCE [LARGE SCALE GENOMIC DNA]</scope>
    <source>
        <strain evidence="2 3">DN127</strain>
    </source>
</reference>
<reference key="1">
    <citation type="submission" date="2011-06" db="EMBL/GenBank/DDBJ databases">
        <authorList>
            <person name="Mongodin E.F."/>
            <person name="Casjens S.R."/>
            <person name="Fraser-Liggett C.M."/>
            <person name="Qiu W.-G."/>
            <person name="Dunn J.J."/>
            <person name="Luft B.J."/>
            <person name="Schutzer S.E."/>
        </authorList>
    </citation>
    <scope>NUCLEOTIDE SEQUENCE</scope>
    <source>
        <strain>DN127</strain>
    </source>
</reference>
<protein>
    <submittedName>
        <fullName evidence="2">Uncharacterized protein</fullName>
    </submittedName>
</protein>
<keyword evidence="2" id="KW-0614">Plasmid</keyword>
<organism evidence="2 3">
    <name type="scientific">Borrelia bissettiae (strain DSM 17990 / CIP 109136 / DN127)</name>
    <name type="common">Borreliella bissettiae</name>
    <dbReference type="NCBI Taxonomy" id="521010"/>
    <lineage>
        <taxon>Bacteria</taxon>
        <taxon>Pseudomonadati</taxon>
        <taxon>Spirochaetota</taxon>
        <taxon>Spirochaetia</taxon>
        <taxon>Spirochaetales</taxon>
        <taxon>Borreliaceae</taxon>
        <taxon>Borreliella</taxon>
    </lineage>
</organism>
<geneLocation type="plasmid" evidence="2 3">
    <name>lp28-7</name>
</geneLocation>
<feature type="compositionally biased region" description="Low complexity" evidence="1">
    <location>
        <begin position="24"/>
        <end position="40"/>
    </location>
</feature>
<keyword evidence="3" id="KW-1185">Reference proteome</keyword>
<dbReference type="AlphaFoldDB" id="G0APB6"/>
<proteinExistence type="predicted"/>
<accession>G0APB6</accession>
<dbReference type="HOGENOM" id="CLU_3285805_0_0_12"/>
<feature type="region of interest" description="Disordered" evidence="1">
    <location>
        <begin position="19"/>
        <end position="40"/>
    </location>
</feature>
<evidence type="ECO:0000313" key="2">
    <source>
        <dbReference type="EMBL" id="AEL19542.1"/>
    </source>
</evidence>
<dbReference type="Proteomes" id="UP000001634">
    <property type="component" value="Plasmid lp28-7"/>
</dbReference>
<dbReference type="EMBL" id="CP002760">
    <property type="protein sequence ID" value="AEL19542.1"/>
    <property type="molecule type" value="Genomic_DNA"/>
</dbReference>
<dbReference type="KEGG" id="bbs:BbiDN127_AA0033"/>
<evidence type="ECO:0000313" key="3">
    <source>
        <dbReference type="Proteomes" id="UP000001634"/>
    </source>
</evidence>
<evidence type="ECO:0000256" key="1">
    <source>
        <dbReference type="SAM" id="MobiDB-lite"/>
    </source>
</evidence>
<sequence>MARIVKDYKEIFLGRLQKNGPGGVAAVPGSGDSGPKPSGS</sequence>
<name>G0APB6_BORBD</name>
<dbReference type="RefSeq" id="WP_014023178.1">
    <property type="nucleotide sequence ID" value="NC_015918.1"/>
</dbReference>
<gene>
    <name evidence="2" type="ordered locus">BbiDN127_AA0033</name>
</gene>